<accession>A0A0N1N4E2</accession>
<dbReference type="CDD" id="cd05254">
    <property type="entry name" value="dTDP_HR_like_SDR_e"/>
    <property type="match status" value="1"/>
</dbReference>
<dbReference type="NCBIfam" id="TIGR01214">
    <property type="entry name" value="rmlD"/>
    <property type="match status" value="1"/>
</dbReference>
<dbReference type="InterPro" id="IPR005913">
    <property type="entry name" value="dTDP_dehydrorham_reduct"/>
</dbReference>
<dbReference type="OrthoDB" id="9803892at2"/>
<dbReference type="AlphaFoldDB" id="A0A0N1N4E2"/>
<evidence type="ECO:0000259" key="7">
    <source>
        <dbReference type="Pfam" id="PF04321"/>
    </source>
</evidence>
<dbReference type="PATRIC" id="fig|1526658.3.peg.2062"/>
<dbReference type="InterPro" id="IPR029903">
    <property type="entry name" value="RmlD-like-bd"/>
</dbReference>
<comment type="cofactor">
    <cofactor evidence="6">
        <name>Mg(2+)</name>
        <dbReference type="ChEBI" id="CHEBI:18420"/>
    </cofactor>
    <text evidence="6">Binds 1 Mg(2+) ion per monomer.</text>
</comment>
<evidence type="ECO:0000256" key="6">
    <source>
        <dbReference type="RuleBase" id="RU364082"/>
    </source>
</evidence>
<comment type="caution">
    <text evidence="8">The sequence shown here is derived from an EMBL/GenBank/DDBJ whole genome shotgun (WGS) entry which is preliminary data.</text>
</comment>
<reference evidence="8 9" key="1">
    <citation type="submission" date="2015-07" db="EMBL/GenBank/DDBJ databases">
        <title>Whole genome sequencing of Bosea vaviloviae isolated from cave pool.</title>
        <authorList>
            <person name="Tan N.E.H."/>
            <person name="Lee Y.P."/>
            <person name="Gan H.M."/>
            <person name="Barton H."/>
            <person name="Savka M.A."/>
        </authorList>
    </citation>
    <scope>NUCLEOTIDE SEQUENCE [LARGE SCALE GENOMIC DNA]</scope>
    <source>
        <strain evidence="8 9">SD260</strain>
    </source>
</reference>
<feature type="domain" description="RmlD-like substrate binding" evidence="7">
    <location>
        <begin position="1"/>
        <end position="291"/>
    </location>
</feature>
<dbReference type="Gene3D" id="3.90.25.10">
    <property type="entry name" value="UDP-galactose 4-epimerase, domain 1"/>
    <property type="match status" value="1"/>
</dbReference>
<evidence type="ECO:0000313" key="8">
    <source>
        <dbReference type="EMBL" id="KPH81496.1"/>
    </source>
</evidence>
<dbReference type="RefSeq" id="WP_054208327.1">
    <property type="nucleotide sequence ID" value="NZ_LGSZ01000028.1"/>
</dbReference>
<keyword evidence="9" id="KW-1185">Reference proteome</keyword>
<evidence type="ECO:0000256" key="5">
    <source>
        <dbReference type="ARBA" id="ARBA00048200"/>
    </source>
</evidence>
<dbReference type="PANTHER" id="PTHR10491:SF4">
    <property type="entry name" value="METHIONINE ADENOSYLTRANSFERASE 2 SUBUNIT BETA"/>
    <property type="match status" value="1"/>
</dbReference>
<dbReference type="Proteomes" id="UP000037822">
    <property type="component" value="Unassembled WGS sequence"/>
</dbReference>
<name>A0A0N1N4E2_9HYPH</name>
<comment type="pathway">
    <text evidence="1 6">Carbohydrate biosynthesis; dTDP-L-rhamnose biosynthesis.</text>
</comment>
<evidence type="ECO:0000256" key="2">
    <source>
        <dbReference type="ARBA" id="ARBA00010944"/>
    </source>
</evidence>
<evidence type="ECO:0000256" key="1">
    <source>
        <dbReference type="ARBA" id="ARBA00004781"/>
    </source>
</evidence>
<dbReference type="Pfam" id="PF04321">
    <property type="entry name" value="RmlD_sub_bind"/>
    <property type="match status" value="1"/>
</dbReference>
<sequence length="301" mass="31207">MRIVVTGREGQVARALVERAAGAGAMLVAVGRPELDLERPETIGPALAAARPDVIVNAAAYTAVDLAESAEATALAVNGAGAGEVAAAASRLGVPVIQISTDYVFDGGLGRPYREDDATGPISAYGRSKLAGEQAVAAATPDHAILRTAWVYSPFGRNFVRTMLRLGTERSEVGVVADQIGSPTSALDIADAVLAVARNLVERPDDAALRGIFHMAAQGEASWAEVAEAAFADAKAAGRKPVQVKRIATSDYPTPARRPANSRLDGARLASIHGVSLPHWRGSLTTCVARLLTDERAGQGS</sequence>
<keyword evidence="6" id="KW-0521">NADP</keyword>
<comment type="catalytic activity">
    <reaction evidence="5 6">
        <text>dTDP-beta-L-rhamnose + NADP(+) = dTDP-4-dehydro-beta-L-rhamnose + NADPH + H(+)</text>
        <dbReference type="Rhea" id="RHEA:21796"/>
        <dbReference type="ChEBI" id="CHEBI:15378"/>
        <dbReference type="ChEBI" id="CHEBI:57510"/>
        <dbReference type="ChEBI" id="CHEBI:57783"/>
        <dbReference type="ChEBI" id="CHEBI:58349"/>
        <dbReference type="ChEBI" id="CHEBI:62830"/>
        <dbReference type="EC" id="1.1.1.133"/>
    </reaction>
</comment>
<dbReference type="EMBL" id="LGSZ01000028">
    <property type="protein sequence ID" value="KPH81496.1"/>
    <property type="molecule type" value="Genomic_DNA"/>
</dbReference>
<proteinExistence type="inferred from homology"/>
<dbReference type="SUPFAM" id="SSF51735">
    <property type="entry name" value="NAD(P)-binding Rossmann-fold domains"/>
    <property type="match status" value="1"/>
</dbReference>
<dbReference type="InterPro" id="IPR036291">
    <property type="entry name" value="NAD(P)-bd_dom_sf"/>
</dbReference>
<dbReference type="GO" id="GO:0008831">
    <property type="term" value="F:dTDP-4-dehydrorhamnose reductase activity"/>
    <property type="evidence" value="ECO:0007669"/>
    <property type="project" value="UniProtKB-EC"/>
</dbReference>
<dbReference type="GO" id="GO:0019305">
    <property type="term" value="P:dTDP-rhamnose biosynthetic process"/>
    <property type="evidence" value="ECO:0007669"/>
    <property type="project" value="UniProtKB-UniPathway"/>
</dbReference>
<evidence type="ECO:0000256" key="4">
    <source>
        <dbReference type="ARBA" id="ARBA00017099"/>
    </source>
</evidence>
<comment type="similarity">
    <text evidence="2 6">Belongs to the dTDP-4-dehydrorhamnose reductase family.</text>
</comment>
<dbReference type="Gene3D" id="3.40.50.720">
    <property type="entry name" value="NAD(P)-binding Rossmann-like Domain"/>
    <property type="match status" value="1"/>
</dbReference>
<evidence type="ECO:0000256" key="3">
    <source>
        <dbReference type="ARBA" id="ARBA00012929"/>
    </source>
</evidence>
<gene>
    <name evidence="8" type="ORF">AE618_06965</name>
</gene>
<dbReference type="EC" id="1.1.1.133" evidence="3 6"/>
<keyword evidence="6" id="KW-0560">Oxidoreductase</keyword>
<evidence type="ECO:0000313" key="9">
    <source>
        <dbReference type="Proteomes" id="UP000037822"/>
    </source>
</evidence>
<comment type="function">
    <text evidence="6">Catalyzes the reduction of dTDP-6-deoxy-L-lyxo-4-hexulose to yield dTDP-L-rhamnose.</text>
</comment>
<dbReference type="PANTHER" id="PTHR10491">
    <property type="entry name" value="DTDP-4-DEHYDRORHAMNOSE REDUCTASE"/>
    <property type="match status" value="1"/>
</dbReference>
<organism evidence="8 9">
    <name type="scientific">Bosea vaviloviae</name>
    <dbReference type="NCBI Taxonomy" id="1526658"/>
    <lineage>
        <taxon>Bacteria</taxon>
        <taxon>Pseudomonadati</taxon>
        <taxon>Pseudomonadota</taxon>
        <taxon>Alphaproteobacteria</taxon>
        <taxon>Hyphomicrobiales</taxon>
        <taxon>Boseaceae</taxon>
        <taxon>Bosea</taxon>
    </lineage>
</organism>
<dbReference type="UniPathway" id="UPA00124"/>
<protein>
    <recommendedName>
        <fullName evidence="4 6">dTDP-4-dehydrorhamnose reductase</fullName>
        <ecNumber evidence="3 6">1.1.1.133</ecNumber>
    </recommendedName>
</protein>